<keyword evidence="3" id="KW-1185">Reference proteome</keyword>
<comment type="caution">
    <text evidence="2">The sequence shown here is derived from an EMBL/GenBank/DDBJ whole genome shotgun (WGS) entry which is preliminary data.</text>
</comment>
<accession>A0ABP7TY21</accession>
<evidence type="ECO:0000313" key="3">
    <source>
        <dbReference type="Proteomes" id="UP001501469"/>
    </source>
</evidence>
<sequence length="387" mass="41444">MKNIRKYALLALKLLLVVGSILVGRYLRHAGHPAAATGHSWLATSVLLVLVPLGFLVAVGLHELGHALMGQRQGFRFHWLTVGPFTWKMRDDRLRFEWNKSLNTAGGMVLSTPVGEHNLRRRYMAFAAGGPLGSVVWAGLALGTYALLPAPAAEMGRLLQVALVTSGGLSALLAVLTLVPLHLGGFYSDGARVLNLWRGGAAGELEIAVTSAMACTVNGMRPRELSLTLLEAAAARPEELPFKLYVHYYLYLAALDAGQTAQAAHHLAEYRERLARTPAGLQGSGWLELAFFAAAYQHDLPAARAFLAQARPSSLIPADARPRAEAALARLAGDADQACAHAQEALRELPRNLDQGSAHFYAEWLADTVRWATAPPVAGLPAVAGAI</sequence>
<dbReference type="CDD" id="cd05709">
    <property type="entry name" value="S2P-M50"/>
    <property type="match status" value="1"/>
</dbReference>
<evidence type="ECO:0008006" key="4">
    <source>
        <dbReference type="Google" id="ProtNLM"/>
    </source>
</evidence>
<feature type="transmembrane region" description="Helical" evidence="1">
    <location>
        <begin position="7"/>
        <end position="27"/>
    </location>
</feature>
<reference evidence="3" key="1">
    <citation type="journal article" date="2019" name="Int. J. Syst. Evol. Microbiol.">
        <title>The Global Catalogue of Microorganisms (GCM) 10K type strain sequencing project: providing services to taxonomists for standard genome sequencing and annotation.</title>
        <authorList>
            <consortium name="The Broad Institute Genomics Platform"/>
            <consortium name="The Broad Institute Genome Sequencing Center for Infectious Disease"/>
            <person name="Wu L."/>
            <person name="Ma J."/>
        </authorList>
    </citation>
    <scope>NUCLEOTIDE SEQUENCE [LARGE SCALE GENOMIC DNA]</scope>
    <source>
        <strain evidence="3">JCM 17225</strain>
    </source>
</reference>
<keyword evidence="1" id="KW-1133">Transmembrane helix</keyword>
<gene>
    <name evidence="2" type="ORF">GCM10022409_16280</name>
</gene>
<dbReference type="Proteomes" id="UP001501469">
    <property type="component" value="Unassembled WGS sequence"/>
</dbReference>
<proteinExistence type="predicted"/>
<feature type="transmembrane region" description="Helical" evidence="1">
    <location>
        <begin position="168"/>
        <end position="188"/>
    </location>
</feature>
<name>A0ABP7TY21_9BACT</name>
<organism evidence="2 3">
    <name type="scientific">Hymenobacter glaciei</name>
    <dbReference type="NCBI Taxonomy" id="877209"/>
    <lineage>
        <taxon>Bacteria</taxon>
        <taxon>Pseudomonadati</taxon>
        <taxon>Bacteroidota</taxon>
        <taxon>Cytophagia</taxon>
        <taxon>Cytophagales</taxon>
        <taxon>Hymenobacteraceae</taxon>
        <taxon>Hymenobacter</taxon>
    </lineage>
</organism>
<evidence type="ECO:0000256" key="1">
    <source>
        <dbReference type="SAM" id="Phobius"/>
    </source>
</evidence>
<feature type="transmembrane region" description="Helical" evidence="1">
    <location>
        <begin position="39"/>
        <end position="61"/>
    </location>
</feature>
<keyword evidence="1" id="KW-0472">Membrane</keyword>
<keyword evidence="1" id="KW-0812">Transmembrane</keyword>
<dbReference type="EMBL" id="BAABDK010000013">
    <property type="protein sequence ID" value="GAA4032757.1"/>
    <property type="molecule type" value="Genomic_DNA"/>
</dbReference>
<dbReference type="RefSeq" id="WP_345052686.1">
    <property type="nucleotide sequence ID" value="NZ_BAABDK010000013.1"/>
</dbReference>
<protein>
    <recommendedName>
        <fullName evidence="4">Peptidase M50 domain-containing protein</fullName>
    </recommendedName>
</protein>
<evidence type="ECO:0000313" key="2">
    <source>
        <dbReference type="EMBL" id="GAA4032757.1"/>
    </source>
</evidence>
<feature type="transmembrane region" description="Helical" evidence="1">
    <location>
        <begin position="123"/>
        <end position="148"/>
    </location>
</feature>